<dbReference type="Gene3D" id="2.60.130.10">
    <property type="entry name" value="Aromatic compound dioxygenase"/>
    <property type="match status" value="1"/>
</dbReference>
<organism evidence="3 4">
    <name type="scientific">Corynebacterium matruchotii ATCC 33806</name>
    <dbReference type="NCBI Taxonomy" id="566549"/>
    <lineage>
        <taxon>Bacteria</taxon>
        <taxon>Bacillati</taxon>
        <taxon>Actinomycetota</taxon>
        <taxon>Actinomycetes</taxon>
        <taxon>Mycobacteriales</taxon>
        <taxon>Corynebacteriaceae</taxon>
        <taxon>Corynebacterium</taxon>
    </lineage>
</organism>
<dbReference type="GO" id="GO:0016702">
    <property type="term" value="F:oxidoreductase activity, acting on single donors with incorporation of molecular oxygen, incorporation of two atoms of oxygen"/>
    <property type="evidence" value="ECO:0007669"/>
    <property type="project" value="InterPro"/>
</dbReference>
<feature type="region of interest" description="Disordered" evidence="1">
    <location>
        <begin position="161"/>
        <end position="181"/>
    </location>
</feature>
<dbReference type="InterPro" id="IPR015889">
    <property type="entry name" value="Intradiol_dOase_core"/>
</dbReference>
<reference evidence="3 4" key="1">
    <citation type="submission" date="2009-01" db="EMBL/GenBank/DDBJ databases">
        <authorList>
            <person name="Fulton L."/>
            <person name="Clifton S."/>
            <person name="Chinwalla A.T."/>
            <person name="Mitreva M."/>
            <person name="Sodergren E."/>
            <person name="Weinstock G."/>
            <person name="Clifton S."/>
            <person name="Dooling D.J."/>
            <person name="Fulton B."/>
            <person name="Minx P."/>
            <person name="Pepin K.H."/>
            <person name="Johnson M."/>
            <person name="Bhonagiri V."/>
            <person name="Nash W.E."/>
            <person name="Mardis E.R."/>
            <person name="Wilson R.K."/>
        </authorList>
    </citation>
    <scope>NUCLEOTIDE SEQUENCE [LARGE SCALE GENOMIC DNA]</scope>
    <source>
        <strain evidence="3 4">ATCC 33806</strain>
    </source>
</reference>
<evidence type="ECO:0000313" key="3">
    <source>
        <dbReference type="EMBL" id="EEG26910.1"/>
    </source>
</evidence>
<keyword evidence="2" id="KW-1133">Transmembrane helix</keyword>
<dbReference type="SUPFAM" id="SSF49482">
    <property type="entry name" value="Aromatic compound dioxygenase"/>
    <property type="match status" value="1"/>
</dbReference>
<dbReference type="PANTHER" id="PTHR34315:SF1">
    <property type="entry name" value="INTRADIOL RING-CLEAVAGE DIOXYGENASES DOMAIN-CONTAINING PROTEIN-RELATED"/>
    <property type="match status" value="1"/>
</dbReference>
<feature type="transmembrane region" description="Helical" evidence="2">
    <location>
        <begin position="20"/>
        <end position="40"/>
    </location>
</feature>
<dbReference type="GO" id="GO:0005506">
    <property type="term" value="F:iron ion binding"/>
    <property type="evidence" value="ECO:0007669"/>
    <property type="project" value="InterPro"/>
</dbReference>
<keyword evidence="2" id="KW-0812">Transmembrane</keyword>
<evidence type="ECO:0000256" key="1">
    <source>
        <dbReference type="SAM" id="MobiDB-lite"/>
    </source>
</evidence>
<protein>
    <submittedName>
        <fullName evidence="3">Tat pathway signal sequence domain protein</fullName>
    </submittedName>
</protein>
<accession>C0E417</accession>
<keyword evidence="2" id="KW-0472">Membrane</keyword>
<dbReference type="AlphaFoldDB" id="C0E417"/>
<dbReference type="HOGENOM" id="CLU_1492066_0_0_11"/>
<name>C0E417_9CORY</name>
<evidence type="ECO:0000256" key="2">
    <source>
        <dbReference type="SAM" id="Phobius"/>
    </source>
</evidence>
<feature type="non-terminal residue" evidence="3">
    <location>
        <position position="181"/>
    </location>
</feature>
<feature type="compositionally biased region" description="Gly residues" evidence="1">
    <location>
        <begin position="162"/>
        <end position="171"/>
    </location>
</feature>
<evidence type="ECO:0000313" key="4">
    <source>
        <dbReference type="Proteomes" id="UP000006247"/>
    </source>
</evidence>
<sequence>MFTPNDDIMESRRTISRRRALGVGGTVGLAGLIAACAPGTKTTNTAASTSTSAFATSTTSVAAAAANEQKLRELLNAAPGCVTTPEETQGPYYFDVDSIRSNITEDRPGLPLELMIRVQNVEGCVVGSSDNPVANAAVEIWHCDAGGVYSGFEVSSQAANNGGVGGAGGGDAAPSGNPPAG</sequence>
<dbReference type="PANTHER" id="PTHR34315">
    <property type="match status" value="1"/>
</dbReference>
<gene>
    <name evidence="3" type="ORF">CORMATOL_01738</name>
</gene>
<comment type="caution">
    <text evidence="3">The sequence shown here is derived from an EMBL/GenBank/DDBJ whole genome shotgun (WGS) entry which is preliminary data.</text>
</comment>
<proteinExistence type="predicted"/>
<dbReference type="Proteomes" id="UP000006247">
    <property type="component" value="Unassembled WGS sequence"/>
</dbReference>
<dbReference type="EMBL" id="ACEB01000022">
    <property type="protein sequence ID" value="EEG26910.1"/>
    <property type="molecule type" value="Genomic_DNA"/>
</dbReference>